<dbReference type="EMBL" id="LAJG01000014">
    <property type="protein sequence ID" value="KKB80110.1"/>
    <property type="molecule type" value="Genomic_DNA"/>
</dbReference>
<evidence type="ECO:0000313" key="3">
    <source>
        <dbReference type="Proteomes" id="UP000033514"/>
    </source>
</evidence>
<dbReference type="OrthoDB" id="9130422at2"/>
<evidence type="ECO:0000256" key="1">
    <source>
        <dbReference type="SAM" id="SignalP"/>
    </source>
</evidence>
<dbReference type="InterPro" id="IPR032347">
    <property type="entry name" value="DUF4864"/>
</dbReference>
<feature type="chain" id="PRO_5002491797" description="DUF4864 domain-containing protein" evidence="1">
    <location>
        <begin position="21"/>
        <end position="138"/>
    </location>
</feature>
<keyword evidence="1" id="KW-0732">Signal</keyword>
<reference evidence="2 3" key="1">
    <citation type="submission" date="2015-03" db="EMBL/GenBank/DDBJ databases">
        <authorList>
            <person name="Hassan Y.I."/>
            <person name="Lepp D."/>
            <person name="Zhou T."/>
        </authorList>
    </citation>
    <scope>NUCLEOTIDE SEQUENCE [LARGE SCALE GENOMIC DNA]</scope>
    <source>
        <strain evidence="2 3">GH2-10</strain>
    </source>
</reference>
<dbReference type="Proteomes" id="UP000033514">
    <property type="component" value="Unassembled WGS sequence"/>
</dbReference>
<protein>
    <recommendedName>
        <fullName evidence="4">DUF4864 domain-containing protein</fullName>
    </recommendedName>
</protein>
<accession>A0A0F5LCX9</accession>
<proteinExistence type="predicted"/>
<comment type="caution">
    <text evidence="2">The sequence shown here is derived from an EMBL/GenBank/DDBJ whole genome shotgun (WGS) entry which is preliminary data.</text>
</comment>
<gene>
    <name evidence="2" type="ORF">VW35_06635</name>
</gene>
<sequence length="138" mass="15081">MFAKIFLSIVFMASSWGAMAQEDTAPWQAVVTDQIDALKDGSVRAALDLAGAGFRSSYDDPNKFLSDILRSGYGPIVESRSFDFGRFEKTEGGLVLQVVNLVGQDQSLYEAVYQMVDEPNVGWRVQGVVLRKVPGLGV</sequence>
<feature type="signal peptide" evidence="1">
    <location>
        <begin position="1"/>
        <end position="20"/>
    </location>
</feature>
<dbReference type="RefSeq" id="WP_046142173.1">
    <property type="nucleotide sequence ID" value="NZ_LAJG01000014.1"/>
</dbReference>
<evidence type="ECO:0000313" key="2">
    <source>
        <dbReference type="EMBL" id="KKB80110.1"/>
    </source>
</evidence>
<dbReference type="PATRIC" id="fig|361041.3.peg.651"/>
<name>A0A0F5LCX9_9HYPH</name>
<organism evidence="2 3">
    <name type="scientific">Devosia soli</name>
    <dbReference type="NCBI Taxonomy" id="361041"/>
    <lineage>
        <taxon>Bacteria</taxon>
        <taxon>Pseudomonadati</taxon>
        <taxon>Pseudomonadota</taxon>
        <taxon>Alphaproteobacteria</taxon>
        <taxon>Hyphomicrobiales</taxon>
        <taxon>Devosiaceae</taxon>
        <taxon>Devosia</taxon>
    </lineage>
</organism>
<dbReference type="AlphaFoldDB" id="A0A0F5LCX9"/>
<keyword evidence="3" id="KW-1185">Reference proteome</keyword>
<dbReference type="Pfam" id="PF16156">
    <property type="entry name" value="DUF4864"/>
    <property type="match status" value="1"/>
</dbReference>
<evidence type="ECO:0008006" key="4">
    <source>
        <dbReference type="Google" id="ProtNLM"/>
    </source>
</evidence>
<dbReference type="STRING" id="361041.VW35_06635"/>